<evidence type="ECO:0000256" key="1">
    <source>
        <dbReference type="SAM" id="MobiDB-lite"/>
    </source>
</evidence>
<feature type="region of interest" description="Disordered" evidence="1">
    <location>
        <begin position="179"/>
        <end position="262"/>
    </location>
</feature>
<dbReference type="EMBL" id="BGPR01032017">
    <property type="protein sequence ID" value="GBO05355.1"/>
    <property type="molecule type" value="Genomic_DNA"/>
</dbReference>
<keyword evidence="2" id="KW-0732">Signal</keyword>
<keyword evidence="4" id="KW-1185">Reference proteome</keyword>
<dbReference type="AlphaFoldDB" id="A0A4Y2TXC9"/>
<feature type="non-terminal residue" evidence="3">
    <location>
        <position position="1"/>
    </location>
</feature>
<protein>
    <submittedName>
        <fullName evidence="3">Uncharacterized protein</fullName>
    </submittedName>
</protein>
<proteinExistence type="predicted"/>
<comment type="caution">
    <text evidence="3">The sequence shown here is derived from an EMBL/GenBank/DDBJ whole genome shotgun (WGS) entry which is preliminary data.</text>
</comment>
<accession>A0A4Y2TXC9</accession>
<sequence>ILGGITLACLRVLIAILEFTPNKAISAKSSNHVPCFSDEFSRSHGLLSNEELLKERLKDLECYSSPYARNQMELFELCVTLMECSVSEETFIDYFKIRIRDGGCDIFDPSNRAHRNDNVNRRLFSIEKEMGFHVMLELYKKLAREGASYRSILYESSMPSAAEERFRCRELRSVSESSSQVPCEVSAGNQSAINTDFQPLNPTLSQNESDNIDSPSSNKANMPQNEESPAESFQTDSRESKDDSNALDSSVNQENQKMTRML</sequence>
<organism evidence="3 4">
    <name type="scientific">Araneus ventricosus</name>
    <name type="common">Orbweaver spider</name>
    <name type="synonym">Epeira ventricosa</name>
    <dbReference type="NCBI Taxonomy" id="182803"/>
    <lineage>
        <taxon>Eukaryota</taxon>
        <taxon>Metazoa</taxon>
        <taxon>Ecdysozoa</taxon>
        <taxon>Arthropoda</taxon>
        <taxon>Chelicerata</taxon>
        <taxon>Arachnida</taxon>
        <taxon>Araneae</taxon>
        <taxon>Araneomorphae</taxon>
        <taxon>Entelegynae</taxon>
        <taxon>Araneoidea</taxon>
        <taxon>Araneidae</taxon>
        <taxon>Araneus</taxon>
    </lineage>
</organism>
<feature type="signal peptide" evidence="2">
    <location>
        <begin position="1"/>
        <end position="24"/>
    </location>
</feature>
<name>A0A4Y2TXC9_ARAVE</name>
<evidence type="ECO:0000256" key="2">
    <source>
        <dbReference type="SAM" id="SignalP"/>
    </source>
</evidence>
<feature type="chain" id="PRO_5021208164" evidence="2">
    <location>
        <begin position="25"/>
        <end position="262"/>
    </location>
</feature>
<reference evidence="3 4" key="1">
    <citation type="journal article" date="2019" name="Sci. Rep.">
        <title>Orb-weaving spider Araneus ventricosus genome elucidates the spidroin gene catalogue.</title>
        <authorList>
            <person name="Kono N."/>
            <person name="Nakamura H."/>
            <person name="Ohtoshi R."/>
            <person name="Moran D.A.P."/>
            <person name="Shinohara A."/>
            <person name="Yoshida Y."/>
            <person name="Fujiwara M."/>
            <person name="Mori M."/>
            <person name="Tomita M."/>
            <person name="Arakawa K."/>
        </authorList>
    </citation>
    <scope>NUCLEOTIDE SEQUENCE [LARGE SCALE GENOMIC DNA]</scope>
</reference>
<feature type="compositionally biased region" description="Polar residues" evidence="1">
    <location>
        <begin position="246"/>
        <end position="262"/>
    </location>
</feature>
<dbReference type="Proteomes" id="UP000499080">
    <property type="component" value="Unassembled WGS sequence"/>
</dbReference>
<evidence type="ECO:0000313" key="3">
    <source>
        <dbReference type="EMBL" id="GBO05355.1"/>
    </source>
</evidence>
<evidence type="ECO:0000313" key="4">
    <source>
        <dbReference type="Proteomes" id="UP000499080"/>
    </source>
</evidence>
<feature type="compositionally biased region" description="Polar residues" evidence="1">
    <location>
        <begin position="179"/>
        <end position="235"/>
    </location>
</feature>
<gene>
    <name evidence="3" type="ORF">AVEN_195304_1</name>
</gene>